<dbReference type="Gene3D" id="2.60.40.1180">
    <property type="entry name" value="Golgi alpha-mannosidase II"/>
    <property type="match status" value="1"/>
</dbReference>
<dbReference type="InterPro" id="IPR013780">
    <property type="entry name" value="Glyco_hydro_b"/>
</dbReference>
<reference evidence="6" key="1">
    <citation type="submission" date="2023-01" db="EMBL/GenBank/DDBJ databases">
        <title>The chitinases involved in constricting ring structure development in the nematode-trapping fungus Drechslerella dactyloides.</title>
        <authorList>
            <person name="Wang R."/>
            <person name="Zhang L."/>
            <person name="Tang P."/>
            <person name="Li S."/>
            <person name="Liang L."/>
        </authorList>
    </citation>
    <scope>NUCLEOTIDE SEQUENCE</scope>
    <source>
        <strain evidence="6">YMF1.00031</strain>
    </source>
</reference>
<dbReference type="InterPro" id="IPR050663">
    <property type="entry name" value="Ankyrin-SOCS_Box"/>
</dbReference>
<dbReference type="InterPro" id="IPR002110">
    <property type="entry name" value="Ankyrin_rpt"/>
</dbReference>
<evidence type="ECO:0000259" key="5">
    <source>
        <dbReference type="SMART" id="SM00642"/>
    </source>
</evidence>
<dbReference type="InterPro" id="IPR036770">
    <property type="entry name" value="Ankyrin_rpt-contain_sf"/>
</dbReference>
<dbReference type="SUPFAM" id="SSF51011">
    <property type="entry name" value="Glycosyl hydrolase domain"/>
    <property type="match status" value="1"/>
</dbReference>
<dbReference type="PANTHER" id="PTHR24193:SF121">
    <property type="entry name" value="ADA2A-CONTAINING COMPLEX COMPONENT 3, ISOFORM D"/>
    <property type="match status" value="1"/>
</dbReference>
<dbReference type="NCBIfam" id="NF006968">
    <property type="entry name" value="PRK09441.1-1"/>
    <property type="match status" value="1"/>
</dbReference>
<feature type="repeat" description="ANK" evidence="3">
    <location>
        <begin position="352"/>
        <end position="384"/>
    </location>
</feature>
<feature type="repeat" description="ANK" evidence="3">
    <location>
        <begin position="269"/>
        <end position="301"/>
    </location>
</feature>
<dbReference type="Gene3D" id="1.25.40.20">
    <property type="entry name" value="Ankyrin repeat-containing domain"/>
    <property type="match status" value="4"/>
</dbReference>
<dbReference type="GO" id="GO:0000976">
    <property type="term" value="F:transcription cis-regulatory region binding"/>
    <property type="evidence" value="ECO:0007669"/>
    <property type="project" value="TreeGrafter"/>
</dbReference>
<feature type="repeat" description="ANK" evidence="3">
    <location>
        <begin position="304"/>
        <end position="336"/>
    </location>
</feature>
<evidence type="ECO:0000313" key="6">
    <source>
        <dbReference type="EMBL" id="KAJ6263720.1"/>
    </source>
</evidence>
<feature type="compositionally biased region" description="Basic and acidic residues" evidence="4">
    <location>
        <begin position="36"/>
        <end position="50"/>
    </location>
</feature>
<dbReference type="SUPFAM" id="SSF48403">
    <property type="entry name" value="Ankyrin repeat"/>
    <property type="match status" value="1"/>
</dbReference>
<feature type="repeat" description="ANK" evidence="3">
    <location>
        <begin position="236"/>
        <end position="268"/>
    </location>
</feature>
<proteinExistence type="predicted"/>
<dbReference type="Pfam" id="PF00128">
    <property type="entry name" value="Alpha-amylase"/>
    <property type="match status" value="1"/>
</dbReference>
<evidence type="ECO:0000256" key="1">
    <source>
        <dbReference type="ARBA" id="ARBA00022737"/>
    </source>
</evidence>
<dbReference type="PANTHER" id="PTHR24193">
    <property type="entry name" value="ANKYRIN REPEAT PROTEIN"/>
    <property type="match status" value="1"/>
</dbReference>
<dbReference type="PROSITE" id="PS50297">
    <property type="entry name" value="ANK_REP_REGION"/>
    <property type="match status" value="8"/>
</dbReference>
<evidence type="ECO:0000313" key="7">
    <source>
        <dbReference type="Proteomes" id="UP001221413"/>
    </source>
</evidence>
<keyword evidence="1" id="KW-0677">Repeat</keyword>
<sequence>MSVEVEESHEDHAGLIEYGEAYAVPLRRASTLPPTYDEHDRSSSEHHDEAPPSFDEVPSLDSVPLTGIPGDRTWLAKFGLVLASENPLTVEVLANKDKENALLYDLGPIHEAALRNDYALLKPLEICFACTHIDERSTEQKTALHYACQNGCFETVKALVASNANVNALSLRRATPLMLAAASGHLEIVQYLLSQNAKLHIPDAGNPLCAAISAKHETVALYLSDYGGGVNTRDSAANTPLHHALRNEMLSLVRILLDKGANANAPNDQFLRPLHIAASKGLTEIAMRLIDAGADVNAPQNGVEWFTPLHYAVQGGHKAIVTLLIENKANVNAKTAWKKFGYSHPKCAGEIWGSTPLHLAATGGFADIARLLLDNGASINERRWDMQTPLVVAVEKQRQSVAKLLLLRKAKTEIVGMERRAAIHVAVENGDLDMLQMLIDFKADVNAKMMRTYTPLHVAAEKGDLEVAKILLKNGVKINSAGEDGETATDIAQAEDHGELAEFLVRNGGKGGNLYKSFKFTIPLRFLIDDLQLNDPKLPQLRPPTLELGLELSTDVTFRAKAKLDDMTDLPPTPVNAAMLQAFEWYVPADQKHWKRLVKVLPGLSDIGLTNIWLPPACKASSPQGNGYDIYDLYDLGEFDQKGGRSTKWGPKEDLIALRDLAKDLGVGLYLDVVLNHKAGADHTERCKVVEVNPDNRTEVITDPYEIDAWFGFDFPGRGDEYSKLKYHWYHFSGTDYNNENGKKAIYFVEGKKWSTSVDTTEKGNFDYLMFADVDFSHPEVQEDVKNWGLWVTRELNLKGMRFDAARHFSETFLRDFIRHLDQEASRDWFFVGEWWQDSEENMSKYLDMMEHKFSLFDTPLFYNFCEISTSVKADLRRMFDQTLVRNNPVEAVTVVGNHDTQFGQASYMKMEGWFKPLAYAIILLRVDGYPLRIGVSNVEEVLQDLFGIKNPDREEPPSCGGKLPVMLAARKFYSYGEQNDYWDEPNCVGWVRKGTHDKSYGLACVLSNAEPGTKRMNVGSEHAGEVWTDVLEWAQGEVVIDGDGWGNFTCPGASCAIWVSKDAARRDGLGEL</sequence>
<comment type="caution">
    <text evidence="6">The sequence shown here is derived from an EMBL/GenBank/DDBJ whole genome shotgun (WGS) entry which is preliminary data.</text>
</comment>
<dbReference type="EMBL" id="JAQGDS010000002">
    <property type="protein sequence ID" value="KAJ6263720.1"/>
    <property type="molecule type" value="Genomic_DNA"/>
</dbReference>
<evidence type="ECO:0000256" key="2">
    <source>
        <dbReference type="ARBA" id="ARBA00023043"/>
    </source>
</evidence>
<evidence type="ECO:0000256" key="3">
    <source>
        <dbReference type="PROSITE-ProRule" id="PRU00023"/>
    </source>
</evidence>
<feature type="domain" description="Glycosyl hydrolase family 13 catalytic" evidence="5">
    <location>
        <begin position="577"/>
        <end position="971"/>
    </location>
</feature>
<dbReference type="InterPro" id="IPR006047">
    <property type="entry name" value="GH13_cat_dom"/>
</dbReference>
<dbReference type="Pfam" id="PF12796">
    <property type="entry name" value="Ank_2"/>
    <property type="match status" value="5"/>
</dbReference>
<feature type="repeat" description="ANK" evidence="3">
    <location>
        <begin position="418"/>
        <end position="450"/>
    </location>
</feature>
<dbReference type="SUPFAM" id="SSF51445">
    <property type="entry name" value="(Trans)glycosidases"/>
    <property type="match status" value="1"/>
</dbReference>
<keyword evidence="2 3" id="KW-0040">ANK repeat</keyword>
<dbReference type="NCBIfam" id="NF006969">
    <property type="entry name" value="PRK09441.1-2"/>
    <property type="match status" value="1"/>
</dbReference>
<dbReference type="GO" id="GO:0045944">
    <property type="term" value="P:positive regulation of transcription by RNA polymerase II"/>
    <property type="evidence" value="ECO:0007669"/>
    <property type="project" value="TreeGrafter"/>
</dbReference>
<dbReference type="Gene3D" id="3.20.20.80">
    <property type="entry name" value="Glycosidases"/>
    <property type="match status" value="1"/>
</dbReference>
<dbReference type="SMART" id="SM00248">
    <property type="entry name" value="ANK"/>
    <property type="match status" value="11"/>
</dbReference>
<organism evidence="6 7">
    <name type="scientific">Drechslerella dactyloides</name>
    <name type="common">Nematode-trapping fungus</name>
    <name type="synonym">Arthrobotrys dactyloides</name>
    <dbReference type="NCBI Taxonomy" id="74499"/>
    <lineage>
        <taxon>Eukaryota</taxon>
        <taxon>Fungi</taxon>
        <taxon>Dikarya</taxon>
        <taxon>Ascomycota</taxon>
        <taxon>Pezizomycotina</taxon>
        <taxon>Orbiliomycetes</taxon>
        <taxon>Orbiliales</taxon>
        <taxon>Orbiliaceae</taxon>
        <taxon>Drechslerella</taxon>
    </lineage>
</organism>
<dbReference type="GO" id="GO:0005975">
    <property type="term" value="P:carbohydrate metabolic process"/>
    <property type="evidence" value="ECO:0007669"/>
    <property type="project" value="InterPro"/>
</dbReference>
<dbReference type="PROSITE" id="PS50088">
    <property type="entry name" value="ANK_REPEAT"/>
    <property type="match status" value="8"/>
</dbReference>
<protein>
    <submittedName>
        <fullName evidence="6">Alpha-amylase</fullName>
    </submittedName>
</protein>
<dbReference type="Gene3D" id="2.40.30.140">
    <property type="match status" value="1"/>
</dbReference>
<dbReference type="SMART" id="SM00642">
    <property type="entry name" value="Aamy"/>
    <property type="match status" value="1"/>
</dbReference>
<evidence type="ECO:0000256" key="4">
    <source>
        <dbReference type="SAM" id="MobiDB-lite"/>
    </source>
</evidence>
<gene>
    <name evidence="6" type="ORF">Dda_2290</name>
</gene>
<feature type="region of interest" description="Disordered" evidence="4">
    <location>
        <begin position="29"/>
        <end position="62"/>
    </location>
</feature>
<name>A0AAD6J3L5_DREDA</name>
<dbReference type="CDD" id="cd11318">
    <property type="entry name" value="AmyAc_bac_fung_AmyA"/>
    <property type="match status" value="1"/>
</dbReference>
<dbReference type="PRINTS" id="PR01415">
    <property type="entry name" value="ANKYRIN"/>
</dbReference>
<dbReference type="InterPro" id="IPR017853">
    <property type="entry name" value="GH"/>
</dbReference>
<dbReference type="GO" id="GO:0005634">
    <property type="term" value="C:nucleus"/>
    <property type="evidence" value="ECO:0007669"/>
    <property type="project" value="TreeGrafter"/>
</dbReference>
<dbReference type="Proteomes" id="UP001221413">
    <property type="component" value="Unassembled WGS sequence"/>
</dbReference>
<dbReference type="AlphaFoldDB" id="A0AAD6J3L5"/>
<accession>A0AAD6J3L5</accession>
<feature type="repeat" description="ANK" evidence="3">
    <location>
        <begin position="172"/>
        <end position="204"/>
    </location>
</feature>
<keyword evidence="7" id="KW-1185">Reference proteome</keyword>
<feature type="repeat" description="ANK" evidence="3">
    <location>
        <begin position="451"/>
        <end position="483"/>
    </location>
</feature>
<feature type="repeat" description="ANK" evidence="3">
    <location>
        <begin position="139"/>
        <end position="171"/>
    </location>
</feature>